<evidence type="ECO:0000313" key="2">
    <source>
        <dbReference type="Proteomes" id="UP000297549"/>
    </source>
</evidence>
<dbReference type="EMBL" id="SRLC01000001">
    <property type="protein sequence ID" value="TGE25163.1"/>
    <property type="molecule type" value="Genomic_DNA"/>
</dbReference>
<name>A0A4Z0Q7N0_9BACT</name>
<dbReference type="PROSITE" id="PS51257">
    <property type="entry name" value="PROKAR_LIPOPROTEIN"/>
    <property type="match status" value="1"/>
</dbReference>
<dbReference type="OrthoDB" id="794403at2"/>
<organism evidence="1 2">
    <name type="scientific">Hymenobacter aquaticus</name>
    <dbReference type="NCBI Taxonomy" id="1867101"/>
    <lineage>
        <taxon>Bacteria</taxon>
        <taxon>Pseudomonadati</taxon>
        <taxon>Bacteroidota</taxon>
        <taxon>Cytophagia</taxon>
        <taxon>Cytophagales</taxon>
        <taxon>Hymenobacteraceae</taxon>
        <taxon>Hymenobacter</taxon>
    </lineage>
</organism>
<comment type="caution">
    <text evidence="1">The sequence shown here is derived from an EMBL/GenBank/DDBJ whole genome shotgun (WGS) entry which is preliminary data.</text>
</comment>
<protein>
    <recommendedName>
        <fullName evidence="3">Lipoprotein</fullName>
    </recommendedName>
</protein>
<dbReference type="RefSeq" id="WP_135462742.1">
    <property type="nucleotide sequence ID" value="NZ_SRLC01000001.1"/>
</dbReference>
<accession>A0A4Z0Q7N0</accession>
<sequence length="149" mass="16538">MKKNLLRWYFALGLSGLTACQEAPTTQQHCYAHYSDEDTISLSLRITSSAVTGYIRYNAGPDRNQGRIQGQMHGDTLLASYRLEINGQLSQTAAPVAFLRQSNGFVEGFGDIKESEGLFTFKTREAIWFDPNRVLTPVVCSEVAAPSQQ</sequence>
<proteinExistence type="predicted"/>
<gene>
    <name evidence="1" type="ORF">E5K00_08185</name>
</gene>
<evidence type="ECO:0000313" key="1">
    <source>
        <dbReference type="EMBL" id="TGE25163.1"/>
    </source>
</evidence>
<dbReference type="AlphaFoldDB" id="A0A4Z0Q7N0"/>
<reference evidence="1 2" key="1">
    <citation type="submission" date="2019-04" db="EMBL/GenBank/DDBJ databases">
        <authorList>
            <person name="Feng G."/>
            <person name="Zhang J."/>
            <person name="Zhu H."/>
        </authorList>
    </citation>
    <scope>NUCLEOTIDE SEQUENCE [LARGE SCALE GENOMIC DNA]</scope>
    <source>
        <strain evidence="1 2">JCM 31653</strain>
    </source>
</reference>
<keyword evidence="2" id="KW-1185">Reference proteome</keyword>
<evidence type="ECO:0008006" key="3">
    <source>
        <dbReference type="Google" id="ProtNLM"/>
    </source>
</evidence>
<dbReference type="Proteomes" id="UP000297549">
    <property type="component" value="Unassembled WGS sequence"/>
</dbReference>